<evidence type="ECO:0000313" key="3">
    <source>
        <dbReference type="EMBL" id="GAY22117.1"/>
    </source>
</evidence>
<gene>
    <name evidence="3" type="ORF">SFOMI_2672</name>
</gene>
<evidence type="ECO:0000259" key="2">
    <source>
        <dbReference type="Pfam" id="PF04909"/>
    </source>
</evidence>
<evidence type="ECO:0000256" key="1">
    <source>
        <dbReference type="ARBA" id="ARBA00023239"/>
    </source>
</evidence>
<dbReference type="PANTHER" id="PTHR21240">
    <property type="entry name" value="2-AMINO-3-CARBOXYLMUCONATE-6-SEMIALDEHYDE DECARBOXYLASE"/>
    <property type="match status" value="1"/>
</dbReference>
<name>A0A292ZF65_SPHSA</name>
<proteinExistence type="predicted"/>
<sequence length="374" mass="40766">MTQLDRRTVIAGALAGPIISAEGARAQPSGTPLIATEEAYATPELMAALDAGPPGMTEAEKTYTALLRSGTGAGASELNRKLCSVEARLAEMDANGVDMHLLSITIPGPQAFPPKEGARVARSLNDGLAAIIRAHPTRFAGLAAIAPQDPQASVAEIERARKDLALNGVIINSHSFGEYLDEPKFRPILAALEAQDMPLYLHPRSPSQAMIGPYENYGLSGALWGYGADGSLHLLRMIFGGVFDEFPRLKVVLGHMGEGIPYYFTRIDNRYRNLMARGGEKLGLKPLRQLPSQYFKSNVYITTSGTFSHKVLAYCLDILSAERILFAIDYPYERSDEAVRFIRSAPLSPIDAEHICFRNAQTLFRIRNPALPKI</sequence>
<feature type="domain" description="Amidohydrolase-related" evidence="2">
    <location>
        <begin position="86"/>
        <end position="366"/>
    </location>
</feature>
<dbReference type="SUPFAM" id="SSF51556">
    <property type="entry name" value="Metallo-dependent hydrolases"/>
    <property type="match status" value="1"/>
</dbReference>
<reference evidence="3 4" key="1">
    <citation type="journal article" date="2013" name="Biodegradation">
        <title>Occurrence of 4-tert-butylphenol (4-t-BP) biodegradation in an aquatic sample caused by the presence of Spirodela polyrrhiza and isolation of a 4-t-BP-utilizing bacterium.</title>
        <authorList>
            <person name="Ogata Y."/>
            <person name="Toyama T."/>
            <person name="Yu N."/>
            <person name="Wang X."/>
            <person name="Sei K."/>
            <person name="Ike M."/>
        </authorList>
    </citation>
    <scope>NUCLEOTIDE SEQUENCE [LARGE SCALE GENOMIC DNA]</scope>
    <source>
        <strain evidence="3 4">OMI</strain>
    </source>
</reference>
<dbReference type="GO" id="GO:0019748">
    <property type="term" value="P:secondary metabolic process"/>
    <property type="evidence" value="ECO:0007669"/>
    <property type="project" value="TreeGrafter"/>
</dbReference>
<dbReference type="InterPro" id="IPR006680">
    <property type="entry name" value="Amidohydro-rel"/>
</dbReference>
<dbReference type="Pfam" id="PF04909">
    <property type="entry name" value="Amidohydro_2"/>
    <property type="match status" value="1"/>
</dbReference>
<dbReference type="GO" id="GO:0016787">
    <property type="term" value="F:hydrolase activity"/>
    <property type="evidence" value="ECO:0007669"/>
    <property type="project" value="InterPro"/>
</dbReference>
<dbReference type="PANTHER" id="PTHR21240:SF30">
    <property type="entry name" value="AMIDOHYDROLASE-RELATED DOMAIN-CONTAINING PROTEIN-RELATED"/>
    <property type="match status" value="1"/>
</dbReference>
<evidence type="ECO:0000313" key="4">
    <source>
        <dbReference type="Proteomes" id="UP000221538"/>
    </source>
</evidence>
<dbReference type="EMBL" id="BEWI01000032">
    <property type="protein sequence ID" value="GAY22117.1"/>
    <property type="molecule type" value="Genomic_DNA"/>
</dbReference>
<protein>
    <submittedName>
        <fullName evidence="3">2-amino-3-carboxymuconate-6-semialdehyde decarboxylase</fullName>
        <ecNumber evidence="3">4.1.1.45</ecNumber>
    </submittedName>
</protein>
<dbReference type="AlphaFoldDB" id="A0A292ZF65"/>
<dbReference type="InterPro" id="IPR032465">
    <property type="entry name" value="ACMSD"/>
</dbReference>
<comment type="caution">
    <text evidence="3">The sequence shown here is derived from an EMBL/GenBank/DDBJ whole genome shotgun (WGS) entry which is preliminary data.</text>
</comment>
<dbReference type="GO" id="GO:0001760">
    <property type="term" value="F:aminocarboxymuconate-semialdehyde decarboxylase activity"/>
    <property type="evidence" value="ECO:0007669"/>
    <property type="project" value="UniProtKB-EC"/>
</dbReference>
<dbReference type="EC" id="4.1.1.45" evidence="3"/>
<reference evidence="3 4" key="2">
    <citation type="journal article" date="2013" name="Environ. Sci. Technol.">
        <title>The 4-tert-butylphenol-utilizing bacterium Sphingobium fuliginis OMI can degrade bisphenols via phenolic ring hydroxylation and meta-cleavage pathway.</title>
        <authorList>
            <person name="Ogata Y."/>
            <person name="Goda S."/>
            <person name="Toyama T."/>
            <person name="Sei K."/>
            <person name="Ike M."/>
        </authorList>
    </citation>
    <scope>NUCLEOTIDE SEQUENCE [LARGE SCALE GENOMIC DNA]</scope>
    <source>
        <strain evidence="3 4">OMI</strain>
    </source>
</reference>
<accession>A0A292ZF65</accession>
<keyword evidence="1 3" id="KW-0456">Lyase</keyword>
<dbReference type="Gene3D" id="3.20.20.140">
    <property type="entry name" value="Metal-dependent hydrolases"/>
    <property type="match status" value="1"/>
</dbReference>
<organism evidence="3 4">
    <name type="scientific">Sphingobium fuliginis (strain ATCC 27551)</name>
    <dbReference type="NCBI Taxonomy" id="336203"/>
    <lineage>
        <taxon>Bacteria</taxon>
        <taxon>Pseudomonadati</taxon>
        <taxon>Pseudomonadota</taxon>
        <taxon>Alphaproteobacteria</taxon>
        <taxon>Sphingomonadales</taxon>
        <taxon>Sphingomonadaceae</taxon>
        <taxon>Sphingobium</taxon>
    </lineage>
</organism>
<dbReference type="GO" id="GO:0005829">
    <property type="term" value="C:cytosol"/>
    <property type="evidence" value="ECO:0007669"/>
    <property type="project" value="TreeGrafter"/>
</dbReference>
<dbReference type="RefSeq" id="WP_099186974.1">
    <property type="nucleotide sequence ID" value="NZ_BEWI01000032.1"/>
</dbReference>
<dbReference type="InterPro" id="IPR032466">
    <property type="entry name" value="Metal_Hydrolase"/>
</dbReference>
<dbReference type="Proteomes" id="UP000221538">
    <property type="component" value="Unassembled WGS sequence"/>
</dbReference>